<dbReference type="PANTHER" id="PTHR43715:SF1">
    <property type="entry name" value="GDP-MANNOSE 4,6 DEHYDRATASE"/>
    <property type="match status" value="1"/>
</dbReference>
<comment type="similarity">
    <text evidence="2">Belongs to the NAD(P)-dependent epimerase/dehydratase family. GDP-mannose 4,6-dehydratase subfamily.</text>
</comment>
<evidence type="ECO:0000256" key="4">
    <source>
        <dbReference type="ARBA" id="ARBA00023239"/>
    </source>
</evidence>
<evidence type="ECO:0000256" key="3">
    <source>
        <dbReference type="ARBA" id="ARBA00011989"/>
    </source>
</evidence>
<dbReference type="InterPro" id="IPR016040">
    <property type="entry name" value="NAD(P)-bd_dom"/>
</dbReference>
<dbReference type="Proteomes" id="UP000237347">
    <property type="component" value="Unassembled WGS sequence"/>
</dbReference>
<dbReference type="Pfam" id="PF16363">
    <property type="entry name" value="GDP_Man_Dehyd"/>
    <property type="match status" value="1"/>
</dbReference>
<organism evidence="6 7">
    <name type="scientific">Quercus suber</name>
    <name type="common">Cork oak</name>
    <dbReference type="NCBI Taxonomy" id="58331"/>
    <lineage>
        <taxon>Eukaryota</taxon>
        <taxon>Viridiplantae</taxon>
        <taxon>Streptophyta</taxon>
        <taxon>Embryophyta</taxon>
        <taxon>Tracheophyta</taxon>
        <taxon>Spermatophyta</taxon>
        <taxon>Magnoliopsida</taxon>
        <taxon>eudicotyledons</taxon>
        <taxon>Gunneridae</taxon>
        <taxon>Pentapetalae</taxon>
        <taxon>rosids</taxon>
        <taxon>fabids</taxon>
        <taxon>Fagales</taxon>
        <taxon>Fagaceae</taxon>
        <taxon>Quercus</taxon>
    </lineage>
</organism>
<evidence type="ECO:0000313" key="6">
    <source>
        <dbReference type="EMBL" id="KAK7860080.1"/>
    </source>
</evidence>
<keyword evidence="4" id="KW-0456">Lyase</keyword>
<proteinExistence type="inferred from homology"/>
<sequence>MLIENKTWKFQLEIKLGKHKERKKDDLEREREAYEINKSRSGSTTNGESPPCAPHKVALITGITSQDGFYLIEFLLDKGYEQINHIYIDPHNAHKAQMKLYYTNLTDASSLRRWLDTILPDEVYNLAAQSHVAASFDIPDYTANVVATEALHLLEAI</sequence>
<dbReference type="AlphaFoldDB" id="A0AAW0M8U3"/>
<comment type="caution">
    <text evidence="6">The sequence shown here is derived from an EMBL/GenBank/DDBJ whole genome shotgun (WGS) entry which is preliminary data.</text>
</comment>
<feature type="domain" description="NAD(P)-binding" evidence="5">
    <location>
        <begin position="59"/>
        <end position="157"/>
    </location>
</feature>
<dbReference type="EMBL" id="PKMF04000008">
    <property type="protein sequence ID" value="KAK7860080.1"/>
    <property type="molecule type" value="Genomic_DNA"/>
</dbReference>
<accession>A0AAW0M8U3</accession>
<keyword evidence="7" id="KW-1185">Reference proteome</keyword>
<dbReference type="PANTHER" id="PTHR43715">
    <property type="entry name" value="GDP-MANNOSE 4,6-DEHYDRATASE"/>
    <property type="match status" value="1"/>
</dbReference>
<reference evidence="6 7" key="1">
    <citation type="journal article" date="2018" name="Sci. Data">
        <title>The draft genome sequence of cork oak.</title>
        <authorList>
            <person name="Ramos A.M."/>
            <person name="Usie A."/>
            <person name="Barbosa P."/>
            <person name="Barros P.M."/>
            <person name="Capote T."/>
            <person name="Chaves I."/>
            <person name="Simoes F."/>
            <person name="Abreu I."/>
            <person name="Carrasquinho I."/>
            <person name="Faro C."/>
            <person name="Guimaraes J.B."/>
            <person name="Mendonca D."/>
            <person name="Nobrega F."/>
            <person name="Rodrigues L."/>
            <person name="Saibo N.J.M."/>
            <person name="Varela M.C."/>
            <person name="Egas C."/>
            <person name="Matos J."/>
            <person name="Miguel C.M."/>
            <person name="Oliveira M.M."/>
            <person name="Ricardo C.P."/>
            <person name="Goncalves S."/>
        </authorList>
    </citation>
    <scope>NUCLEOTIDE SEQUENCE [LARGE SCALE GENOMIC DNA]</scope>
    <source>
        <strain evidence="7">cv. HL8</strain>
    </source>
</reference>
<dbReference type="SUPFAM" id="SSF51735">
    <property type="entry name" value="NAD(P)-binding Rossmann-fold domains"/>
    <property type="match status" value="1"/>
</dbReference>
<evidence type="ECO:0000259" key="5">
    <source>
        <dbReference type="Pfam" id="PF16363"/>
    </source>
</evidence>
<dbReference type="EC" id="4.2.1.47" evidence="3"/>
<dbReference type="FunFam" id="3.40.50.720:FF:000924">
    <property type="entry name" value="GDP-mannose 4,6 dehydratase"/>
    <property type="match status" value="1"/>
</dbReference>
<name>A0AAW0M8U3_QUESU</name>
<protein>
    <recommendedName>
        <fullName evidence="3">GDP-mannose 4,6-dehydratase</fullName>
        <ecNumber evidence="3">4.2.1.47</ecNumber>
    </recommendedName>
</protein>
<gene>
    <name evidence="6" type="primary">MUR1_2</name>
    <name evidence="6" type="ORF">CFP56_042243</name>
</gene>
<dbReference type="InterPro" id="IPR036291">
    <property type="entry name" value="NAD(P)-bd_dom_sf"/>
</dbReference>
<evidence type="ECO:0000313" key="7">
    <source>
        <dbReference type="Proteomes" id="UP000237347"/>
    </source>
</evidence>
<dbReference type="InterPro" id="IPR006368">
    <property type="entry name" value="GDP_Man_deHydtase"/>
</dbReference>
<comment type="cofactor">
    <cofactor evidence="1">
        <name>NADP(+)</name>
        <dbReference type="ChEBI" id="CHEBI:58349"/>
    </cofactor>
</comment>
<dbReference type="GO" id="GO:0042351">
    <property type="term" value="P:'de novo' GDP-L-fucose biosynthetic process"/>
    <property type="evidence" value="ECO:0007669"/>
    <property type="project" value="TreeGrafter"/>
</dbReference>
<dbReference type="GO" id="GO:0008446">
    <property type="term" value="F:GDP-mannose 4,6-dehydratase activity"/>
    <property type="evidence" value="ECO:0007669"/>
    <property type="project" value="UniProtKB-EC"/>
</dbReference>
<evidence type="ECO:0000256" key="1">
    <source>
        <dbReference type="ARBA" id="ARBA00001937"/>
    </source>
</evidence>
<evidence type="ECO:0000256" key="2">
    <source>
        <dbReference type="ARBA" id="ARBA00009263"/>
    </source>
</evidence>
<dbReference type="Gene3D" id="3.40.50.720">
    <property type="entry name" value="NAD(P)-binding Rossmann-like Domain"/>
    <property type="match status" value="1"/>
</dbReference>